<sequence>MLSITIAPPHASACAIARPVRAHGGRVALGPKYNFRRVLVHFNPCDCTGPKTEYNGPPNRACDRTSGPHDHAVILEPLKHEHLMARKGKEVASASTSLRSRTTKNSNRGRDEGFPTERFDSQIHYDRWKTMEHRGITVNHVTMCISSFDLGFDE</sequence>
<organism evidence="2 3">
    <name type="scientific">Stylosanthes scabra</name>
    <dbReference type="NCBI Taxonomy" id="79078"/>
    <lineage>
        <taxon>Eukaryota</taxon>
        <taxon>Viridiplantae</taxon>
        <taxon>Streptophyta</taxon>
        <taxon>Embryophyta</taxon>
        <taxon>Tracheophyta</taxon>
        <taxon>Spermatophyta</taxon>
        <taxon>Magnoliopsida</taxon>
        <taxon>eudicotyledons</taxon>
        <taxon>Gunneridae</taxon>
        <taxon>Pentapetalae</taxon>
        <taxon>rosids</taxon>
        <taxon>fabids</taxon>
        <taxon>Fabales</taxon>
        <taxon>Fabaceae</taxon>
        <taxon>Papilionoideae</taxon>
        <taxon>50 kb inversion clade</taxon>
        <taxon>dalbergioids sensu lato</taxon>
        <taxon>Dalbergieae</taxon>
        <taxon>Pterocarpus clade</taxon>
        <taxon>Stylosanthes</taxon>
    </lineage>
</organism>
<name>A0ABU6WPQ8_9FABA</name>
<evidence type="ECO:0000313" key="2">
    <source>
        <dbReference type="EMBL" id="MED6187877.1"/>
    </source>
</evidence>
<accession>A0ABU6WPQ8</accession>
<gene>
    <name evidence="2" type="ORF">PIB30_080694</name>
</gene>
<evidence type="ECO:0000313" key="3">
    <source>
        <dbReference type="Proteomes" id="UP001341840"/>
    </source>
</evidence>
<feature type="region of interest" description="Disordered" evidence="1">
    <location>
        <begin position="90"/>
        <end position="116"/>
    </location>
</feature>
<reference evidence="2 3" key="1">
    <citation type="journal article" date="2023" name="Plants (Basel)">
        <title>Bridging the Gap: Combining Genomics and Transcriptomics Approaches to Understand Stylosanthes scabra, an Orphan Legume from the Brazilian Caatinga.</title>
        <authorList>
            <person name="Ferreira-Neto J.R.C."/>
            <person name="da Silva M.D."/>
            <person name="Binneck E."/>
            <person name="de Melo N.F."/>
            <person name="da Silva R.H."/>
            <person name="de Melo A.L.T.M."/>
            <person name="Pandolfi V."/>
            <person name="Bustamante F.O."/>
            <person name="Brasileiro-Vidal A.C."/>
            <person name="Benko-Iseppon A.M."/>
        </authorList>
    </citation>
    <scope>NUCLEOTIDE SEQUENCE [LARGE SCALE GENOMIC DNA]</scope>
    <source>
        <tissue evidence="2">Leaves</tissue>
    </source>
</reference>
<comment type="caution">
    <text evidence="2">The sequence shown here is derived from an EMBL/GenBank/DDBJ whole genome shotgun (WGS) entry which is preliminary data.</text>
</comment>
<dbReference type="Proteomes" id="UP001341840">
    <property type="component" value="Unassembled WGS sequence"/>
</dbReference>
<dbReference type="EMBL" id="JASCZI010182425">
    <property type="protein sequence ID" value="MED6187877.1"/>
    <property type="molecule type" value="Genomic_DNA"/>
</dbReference>
<evidence type="ECO:0000256" key="1">
    <source>
        <dbReference type="SAM" id="MobiDB-lite"/>
    </source>
</evidence>
<proteinExistence type="predicted"/>
<keyword evidence="3" id="KW-1185">Reference proteome</keyword>
<protein>
    <submittedName>
        <fullName evidence="2">Uncharacterized protein</fullName>
    </submittedName>
</protein>